<evidence type="ECO:0000256" key="2">
    <source>
        <dbReference type="ARBA" id="ARBA00010992"/>
    </source>
</evidence>
<dbReference type="Pfam" id="PF00083">
    <property type="entry name" value="Sugar_tr"/>
    <property type="match status" value="1"/>
</dbReference>
<feature type="domain" description="Major facilitator superfamily (MFS) profile" evidence="8">
    <location>
        <begin position="1"/>
        <end position="455"/>
    </location>
</feature>
<dbReference type="PRINTS" id="PR00171">
    <property type="entry name" value="SUGRTRNSPORT"/>
</dbReference>
<protein>
    <submittedName>
        <fullName evidence="9">General substrate transporter</fullName>
    </submittedName>
</protein>
<proteinExistence type="inferred from homology"/>
<comment type="subcellular location">
    <subcellularLocation>
        <location evidence="1">Membrane</location>
        <topology evidence="1">Multi-pass membrane protein</topology>
    </subcellularLocation>
</comment>
<dbReference type="InterPro" id="IPR050360">
    <property type="entry name" value="MFS_Sugar_Transporters"/>
</dbReference>
<dbReference type="PANTHER" id="PTHR48022:SF45">
    <property type="entry name" value="MAJOR FACILITATOR SUPERFAMILY (MFS) PROFILE DOMAIN-CONTAINING PROTEIN-RELATED"/>
    <property type="match status" value="1"/>
</dbReference>
<dbReference type="Gene3D" id="1.20.1250.20">
    <property type="entry name" value="MFS general substrate transporter like domains"/>
    <property type="match status" value="1"/>
</dbReference>
<evidence type="ECO:0000313" key="9">
    <source>
        <dbReference type="EMBL" id="RDK40165.1"/>
    </source>
</evidence>
<dbReference type="InterPro" id="IPR005828">
    <property type="entry name" value="MFS_sugar_transport-like"/>
</dbReference>
<dbReference type="AlphaFoldDB" id="A0A370PDA4"/>
<name>A0A370PDA4_ASPPH</name>
<dbReference type="GO" id="GO:0005351">
    <property type="term" value="F:carbohydrate:proton symporter activity"/>
    <property type="evidence" value="ECO:0007669"/>
    <property type="project" value="TreeGrafter"/>
</dbReference>
<dbReference type="PANTHER" id="PTHR48022">
    <property type="entry name" value="PLASTIDIC GLUCOSE TRANSPORTER 4"/>
    <property type="match status" value="1"/>
</dbReference>
<keyword evidence="6 7" id="KW-0472">Membrane</keyword>
<feature type="transmembrane region" description="Helical" evidence="7">
    <location>
        <begin position="102"/>
        <end position="125"/>
    </location>
</feature>
<evidence type="ECO:0000256" key="6">
    <source>
        <dbReference type="ARBA" id="ARBA00023136"/>
    </source>
</evidence>
<feature type="transmembrane region" description="Helical" evidence="7">
    <location>
        <begin position="432"/>
        <end position="451"/>
    </location>
</feature>
<comment type="similarity">
    <text evidence="2">Belongs to the major facilitator superfamily. Sugar transporter (TC 2.A.1.1) family.</text>
</comment>
<keyword evidence="4 7" id="KW-0812">Transmembrane</keyword>
<dbReference type="InterPro" id="IPR036259">
    <property type="entry name" value="MFS_trans_sf"/>
</dbReference>
<evidence type="ECO:0000256" key="1">
    <source>
        <dbReference type="ARBA" id="ARBA00004141"/>
    </source>
</evidence>
<evidence type="ECO:0000256" key="7">
    <source>
        <dbReference type="SAM" id="Phobius"/>
    </source>
</evidence>
<evidence type="ECO:0000256" key="4">
    <source>
        <dbReference type="ARBA" id="ARBA00022692"/>
    </source>
</evidence>
<feature type="transmembrane region" description="Helical" evidence="7">
    <location>
        <begin position="76"/>
        <end position="96"/>
    </location>
</feature>
<keyword evidence="5 7" id="KW-1133">Transmembrane helix</keyword>
<dbReference type="Proteomes" id="UP000254937">
    <property type="component" value="Unassembled WGS sequence"/>
</dbReference>
<feature type="transmembrane region" description="Helical" evidence="7">
    <location>
        <begin position="335"/>
        <end position="354"/>
    </location>
</feature>
<accession>A0A370PDA4</accession>
<reference evidence="9 10" key="1">
    <citation type="submission" date="2018-07" db="EMBL/GenBank/DDBJ databases">
        <title>Section-level genome sequencing of Aspergillus section Nigri to investigate inter- and intra-species variation.</title>
        <authorList>
            <consortium name="DOE Joint Genome Institute"/>
            <person name="Vesth T.C."/>
            <person name="Nybo J.L."/>
            <person name="Theobald S."/>
            <person name="Frisvad J.C."/>
            <person name="Larsen T.O."/>
            <person name="Nielsen K.F."/>
            <person name="Hoof J.B."/>
            <person name="Brandl J."/>
            <person name="Salamov A."/>
            <person name="Riley R."/>
            <person name="Gladden J.M."/>
            <person name="Phatale P."/>
            <person name="Nielsen M.T."/>
            <person name="Lyhne E.K."/>
            <person name="Kogle M.E."/>
            <person name="Strasser K."/>
            <person name="McDonnell E."/>
            <person name="Barry K."/>
            <person name="Clum A."/>
            <person name="Chen C."/>
            <person name="Nolan M."/>
            <person name="Sandor L."/>
            <person name="Kuo A."/>
            <person name="Lipzen A."/>
            <person name="Hainaut M."/>
            <person name="Drula E."/>
            <person name="Tsang A."/>
            <person name="Magnuson J.K."/>
            <person name="Henrissat B."/>
            <person name="Wiebenga A."/>
            <person name="Simmons B.A."/>
            <person name="Makela M.R."/>
            <person name="De vries R.P."/>
            <person name="Grigoriev I.V."/>
            <person name="Mortensen U.H."/>
            <person name="Baker S.E."/>
            <person name="Andersen M.R."/>
        </authorList>
    </citation>
    <scope>NUCLEOTIDE SEQUENCE [LARGE SCALE GENOMIC DNA]</scope>
    <source>
        <strain evidence="9 10">ATCC 13157</strain>
    </source>
</reference>
<sequence length="502" mass="55437">MKPALGLHGTELNIGHICTVILPAYICFGYLMAETSGIETRQSWVHTFPQMNKMNTVNTTGSKEAENSRIKGTVTAIFNLGCLFSALGCIVVGDILGRKRTFTLGLIITIIGSLTIAGFIAGFGFGGVTATGPNWQSETVQPRLRGFIVMLQSIFLCTGLALAGWLKYGLAFTDGSVTWRLPLAFPYFLCLVSLCWAPVWPDSVRYTSIHLWRIDDARNVLAMLRDEPINSPGIVHRIEEIETSLQEIGQGSFKDIFRNGPARFANRAFIAVALQMGQQIYGADAIFFYLSTIFETYLGMNGTLSLPMSAVHFTWKLLTAHIGTLTIDKAGRRKLLLIAIAGMGICMTVMAECISQPSNAAAVHTAVAFIFLYVFFYVTGCIGLTYLYCSEIAPLSVRTQITGMSTASSWTFNFLVVEVTPSGFSSLGWKYFIVYAAINLVLLVPMVYFLFPETKSHHLEAIDNIFLDSKHVFQPVSAARDMRKHGRLQDEDKATEEHMEVV</sequence>
<evidence type="ECO:0000259" key="8">
    <source>
        <dbReference type="PROSITE" id="PS50850"/>
    </source>
</evidence>
<feature type="transmembrane region" description="Helical" evidence="7">
    <location>
        <begin position="146"/>
        <end position="166"/>
    </location>
</feature>
<organism evidence="9 10">
    <name type="scientific">Aspergillus phoenicis ATCC 13157</name>
    <dbReference type="NCBI Taxonomy" id="1353007"/>
    <lineage>
        <taxon>Eukaryota</taxon>
        <taxon>Fungi</taxon>
        <taxon>Dikarya</taxon>
        <taxon>Ascomycota</taxon>
        <taxon>Pezizomycotina</taxon>
        <taxon>Eurotiomycetes</taxon>
        <taxon>Eurotiomycetidae</taxon>
        <taxon>Eurotiales</taxon>
        <taxon>Aspergillaceae</taxon>
        <taxon>Aspergillus</taxon>
    </lineage>
</organism>
<keyword evidence="3" id="KW-0813">Transport</keyword>
<evidence type="ECO:0000256" key="3">
    <source>
        <dbReference type="ARBA" id="ARBA00022448"/>
    </source>
</evidence>
<dbReference type="InterPro" id="IPR020846">
    <property type="entry name" value="MFS_dom"/>
</dbReference>
<dbReference type="GO" id="GO:0016020">
    <property type="term" value="C:membrane"/>
    <property type="evidence" value="ECO:0007669"/>
    <property type="project" value="UniProtKB-SubCell"/>
</dbReference>
<gene>
    <name evidence="9" type="ORF">M752DRAFT_285036</name>
</gene>
<dbReference type="InterPro" id="IPR003663">
    <property type="entry name" value="Sugar/inositol_transpt"/>
</dbReference>
<keyword evidence="10" id="KW-1185">Reference proteome</keyword>
<feature type="transmembrane region" description="Helical" evidence="7">
    <location>
        <begin position="178"/>
        <end position="200"/>
    </location>
</feature>
<feature type="transmembrane region" description="Helical" evidence="7">
    <location>
        <begin position="366"/>
        <end position="389"/>
    </location>
</feature>
<feature type="transmembrane region" description="Helical" evidence="7">
    <location>
        <begin position="401"/>
        <end position="420"/>
    </location>
</feature>
<evidence type="ECO:0000313" key="10">
    <source>
        <dbReference type="Proteomes" id="UP000254937"/>
    </source>
</evidence>
<dbReference type="SUPFAM" id="SSF103473">
    <property type="entry name" value="MFS general substrate transporter"/>
    <property type="match status" value="1"/>
</dbReference>
<dbReference type="PROSITE" id="PS50850">
    <property type="entry name" value="MFS"/>
    <property type="match status" value="1"/>
</dbReference>
<dbReference type="EMBL" id="KZ851858">
    <property type="protein sequence ID" value="RDK40165.1"/>
    <property type="molecule type" value="Genomic_DNA"/>
</dbReference>
<evidence type="ECO:0000256" key="5">
    <source>
        <dbReference type="ARBA" id="ARBA00022989"/>
    </source>
</evidence>
<feature type="transmembrane region" description="Helical" evidence="7">
    <location>
        <begin position="12"/>
        <end position="33"/>
    </location>
</feature>